<name>A0A0I9NC18_BRUMA</name>
<feature type="coiled-coil region" evidence="1">
    <location>
        <begin position="893"/>
        <end position="920"/>
    </location>
</feature>
<accession>A0A0I9NC18</accession>
<organism evidence="2">
    <name type="scientific">Brugia malayi</name>
    <name type="common">Filarial nematode worm</name>
    <dbReference type="NCBI Taxonomy" id="6279"/>
    <lineage>
        <taxon>Eukaryota</taxon>
        <taxon>Metazoa</taxon>
        <taxon>Ecdysozoa</taxon>
        <taxon>Nematoda</taxon>
        <taxon>Chromadorea</taxon>
        <taxon>Rhabditida</taxon>
        <taxon>Spirurina</taxon>
        <taxon>Spiruromorpha</taxon>
        <taxon>Filarioidea</taxon>
        <taxon>Onchocercidae</taxon>
        <taxon>Brugia</taxon>
    </lineage>
</organism>
<sequence length="1286" mass="147448">MSVAWRQLSDHCRLNSTVFGLSSAHSSSNLTIYSLTRTHQKLVMASGNIGRDNDMELNFEITDQNGRDATQDSLTEEAKFLLTTHKPTRIDIFQKERALSDHRSNTLTPSTVKRTRSVLSDATPVSAAAFSKDTLSSPQHHTYLNIAETKEENKQLREEIFDSKSQLLLLKRKLLPILDSQGKDFSEEYLMMLKGLDNEKIRQAELKQICQLRNKKLDEGKSQTLSERNDWEKERERLLMNMNELTSELKKARQQLLEKHGERDDCNESQGDSSLSTISLISERGMEIERLRSAVLQQNVDEKKFRMKMEQNIIQLQEQLKLAQDNLAKQNINYTKEKTRCETLKTEMTKLQQVVTEARQEVEYQKQISEEQLAKAHAINEIALNKRDRTIRILLKKLKSVDPQASSTSKIEASNLSSLRHDVPNLNPYAQAILHQINEFTVENDAIRKKVIEWGAINIDLTAEIESSETASTEDESSEWNTKHCERENEKLAVFLAQNKTIPDISNEEELREKLALFDAVSNSGRRCSKEELDDTPRNMRASEMLNITSTADLLSKSLTLTEDLGEIKKKLSVLQSSCTRLFEKLRGTANFLQTLLDELGSGDQGRELLAKIEALRIDLDHSLATAIDISRDVEAAEEGIGDLSAHLQQSLLNCSFGVSSVPYNENQDASALSRAQRACRQLNVDLANEKMKVNESTKLNEKLQAHVADLEESKEKLIDELNELKKNMAEKKSEMISSVKDMEIQLKHKNQQYDELCRKVEELQQTVKAKEVFAAEREFEVKQLKDQMNKKCHELEVQVKEITNNLKVKDESIEKLLIDVESYNDQLSSRNNELAHYRNEIIALENKMCELIGTLRENLGIVQKQVDKPVVENMEIAALTQLSQIAADFEELTKVSNYIADLKSQMANLQQKLDLCERSRNAISLKCRGLSDQNAYLEAERNGDKQKLFTLQQQIQIEKESIKMMERDLQRLKSENSYVKENNERLTNMLVNMETKYEELISKPNHSSLSERQHSERYTMTVSTMTVMSSHDFVELTDKAKTLASFTKRMYTLAARWNGETVVTTMISYKQADLDHLYHTYARILNCLSDGFSELRNRIVLGKVKLQSIISEEQQNSQQTKSGNSRSSNEELSTNCFIPVDGSQKELLSVDLRTLFNEADQIIEKLSAISNKLHNAEILEVLSNMRLLQFQIDYLHEHSRHFEKTKENFAPMEALQLENDRLQTALTDARILLQRAHERLNKLPNSKDMCEQILCEMNEISKVMKATTREVHRIGSHSRVVKSYK</sequence>
<evidence type="ECO:0000256" key="1">
    <source>
        <dbReference type="SAM" id="Coils"/>
    </source>
</evidence>
<proteinExistence type="predicted"/>
<reference evidence="2" key="2">
    <citation type="submission" date="2012-12" db="EMBL/GenBank/DDBJ databases">
        <authorList>
            <person name="Gao Y.W."/>
            <person name="Fan S.T."/>
            <person name="Sun H.T."/>
            <person name="Wang Z."/>
            <person name="Gao X.L."/>
            <person name="Li Y.G."/>
            <person name="Wang T.C."/>
            <person name="Zhang K."/>
            <person name="Xu W.W."/>
            <person name="Yu Z.J."/>
            <person name="Xia X.Z."/>
        </authorList>
    </citation>
    <scope>NUCLEOTIDE SEQUENCE</scope>
    <source>
        <strain evidence="2">FR3</strain>
    </source>
</reference>
<dbReference type="OMA" id="ILLQRAH"/>
<feature type="coiled-coil region" evidence="1">
    <location>
        <begin position="228"/>
        <end position="262"/>
    </location>
</feature>
<protein>
    <submittedName>
        <fullName evidence="2">Bm12950</fullName>
    </submittedName>
</protein>
<dbReference type="EMBL" id="LN857024">
    <property type="protein sequence ID" value="CTP82123.1"/>
    <property type="molecule type" value="Genomic_DNA"/>
</dbReference>
<keyword evidence="1" id="KW-0175">Coiled coil</keyword>
<evidence type="ECO:0000313" key="2">
    <source>
        <dbReference type="EMBL" id="CTP82123.1"/>
    </source>
</evidence>
<feature type="coiled-coil region" evidence="1">
    <location>
        <begin position="673"/>
        <end position="848"/>
    </location>
</feature>
<dbReference type="WormBase" id="Bm12950">
    <property type="protein sequence ID" value="BM41505"/>
    <property type="gene ID" value="WBGene00233211"/>
</dbReference>
<feature type="coiled-coil region" evidence="1">
    <location>
        <begin position="956"/>
        <end position="1004"/>
    </location>
</feature>
<evidence type="ECO:0000313" key="3">
    <source>
        <dbReference type="WormBase" id="Bm12950"/>
    </source>
</evidence>
<reference evidence="2" key="1">
    <citation type="journal article" date="2007" name="Science">
        <title>Draft genome of the filarial nematode parasite Brugia malayi.</title>
        <authorList>
            <person name="Ghedin E."/>
            <person name="Wang S."/>
            <person name="Spiro D."/>
            <person name="Caler E."/>
            <person name="Zhao Q."/>
            <person name="Crabtree J."/>
            <person name="Allen J.E."/>
            <person name="Delcher A.L."/>
            <person name="Guiliano D.B."/>
            <person name="Miranda-Saavedra D."/>
            <person name="Angiuoli S.V."/>
            <person name="Creasy T."/>
            <person name="Amedeo P."/>
            <person name="Haas B."/>
            <person name="El-Sayed N.M."/>
            <person name="Wortman J.R."/>
            <person name="Feldblyum T."/>
            <person name="Tallon L."/>
            <person name="Schatz M."/>
            <person name="Shumway M."/>
            <person name="Koo H."/>
            <person name="Salzberg S.L."/>
            <person name="Schobel S."/>
            <person name="Pertea M."/>
            <person name="Pop M."/>
            <person name="White O."/>
            <person name="Barton G.J."/>
            <person name="Carlow C.K."/>
            <person name="Crawford M.J."/>
            <person name="Daub J."/>
            <person name="Dimmic M.W."/>
            <person name="Estes C.F."/>
            <person name="Foster J.M."/>
            <person name="Ganatra M."/>
            <person name="Gregory W.F."/>
            <person name="Johnson N.M."/>
            <person name="Jin J."/>
            <person name="Komuniecki R."/>
            <person name="Korf I."/>
            <person name="Kumar S."/>
            <person name="Laney S."/>
            <person name="Li B.W."/>
            <person name="Li W."/>
            <person name="Lindblom T.H."/>
            <person name="Lustigman S."/>
            <person name="Ma D."/>
            <person name="Maina C.V."/>
            <person name="Martin D.M."/>
            <person name="McCarter J.P."/>
            <person name="McReynolds L."/>
            <person name="Mitreva M."/>
            <person name="Nutman T.B."/>
            <person name="Parkinson J."/>
            <person name="Peregrin-Alvarez J.M."/>
            <person name="Poole C."/>
            <person name="Ren Q."/>
            <person name="Saunders L."/>
            <person name="Sluder A.E."/>
            <person name="Smith K."/>
            <person name="Stanke M."/>
            <person name="Unnasch T.R."/>
            <person name="Ware J."/>
            <person name="Wei A.D."/>
            <person name="Weil G."/>
            <person name="Williams D.J."/>
            <person name="Zhang Y."/>
            <person name="Williams S.A."/>
            <person name="Fraser-Liggett C."/>
            <person name="Slatko B."/>
            <person name="Blaxter M.L."/>
            <person name="Scott A.L."/>
        </authorList>
    </citation>
    <scope>NUCLEOTIDE SEQUENCE</scope>
    <source>
        <strain evidence="2">FR3</strain>
    </source>
</reference>
<feature type="coiled-coil region" evidence="1">
    <location>
        <begin position="306"/>
        <end position="361"/>
    </location>
</feature>
<gene>
    <name evidence="2 3" type="ORF">Bm12950</name>
    <name evidence="2" type="ORF">BM_Bm12950</name>
</gene>